<name>A0A4Y8WPW9_9PORP</name>
<accession>A0A4Y8WPW9</accession>
<keyword evidence="1" id="KW-0255">Endonuclease</keyword>
<dbReference type="Pfam" id="PF09556">
    <property type="entry name" value="RE_HaeIII"/>
    <property type="match status" value="1"/>
</dbReference>
<comment type="caution">
    <text evidence="1">The sequence shown here is derived from an EMBL/GenBank/DDBJ whole genome shotgun (WGS) entry which is preliminary data.</text>
</comment>
<reference evidence="1 2" key="1">
    <citation type="submission" date="2019-03" db="EMBL/GenBank/DDBJ databases">
        <title>Porphyromonas levii Isolated from the Uterus of Dairy Cows.</title>
        <authorList>
            <person name="Francis A.M."/>
        </authorList>
    </citation>
    <scope>NUCLEOTIDE SEQUENCE [LARGE SCALE GENOMIC DNA]</scope>
    <source>
        <strain evidence="1 2">AF5678</strain>
    </source>
</reference>
<evidence type="ECO:0000313" key="2">
    <source>
        <dbReference type="Proteomes" id="UP000297225"/>
    </source>
</evidence>
<keyword evidence="2" id="KW-1185">Reference proteome</keyword>
<dbReference type="OrthoDB" id="7923544at2"/>
<protein>
    <submittedName>
        <fullName evidence="1">HaeIII family restriction endonuclease</fullName>
    </submittedName>
</protein>
<keyword evidence="1" id="KW-0378">Hydrolase</keyword>
<gene>
    <name evidence="1" type="ORF">E4P47_05085</name>
</gene>
<dbReference type="GO" id="GO:0004519">
    <property type="term" value="F:endonuclease activity"/>
    <property type="evidence" value="ECO:0007669"/>
    <property type="project" value="UniProtKB-KW"/>
</dbReference>
<organism evidence="1 2">
    <name type="scientific">Porphyromonas levii</name>
    <dbReference type="NCBI Taxonomy" id="28114"/>
    <lineage>
        <taxon>Bacteria</taxon>
        <taxon>Pseudomonadati</taxon>
        <taxon>Bacteroidota</taxon>
        <taxon>Bacteroidia</taxon>
        <taxon>Bacteroidales</taxon>
        <taxon>Porphyromonadaceae</taxon>
        <taxon>Porphyromonas</taxon>
    </lineage>
</organism>
<dbReference type="AlphaFoldDB" id="A0A4Y8WPW9"/>
<proteinExistence type="predicted"/>
<dbReference type="InterPro" id="IPR019059">
    <property type="entry name" value="Restrct_endonuc_II_HaeIII"/>
</dbReference>
<keyword evidence="1" id="KW-0540">Nuclease</keyword>
<evidence type="ECO:0000313" key="1">
    <source>
        <dbReference type="EMBL" id="TFH95179.1"/>
    </source>
</evidence>
<sequence>MFLMAKQLKNGKAFEYALLKALDEKLLLHNVQVVILETPTYGVAMECYGESSELERQGFDLAASSAINFIIDIEPRLAHAIDNNDILELEIIPDTKGEQGDVRDVLAIRKSQEWEIGISAKNNHRAVKHQRLSMSIDFGEKWMGIPCSTEYFDEIAPIFGMLEKLKCQSPLMKWSDLKDKSDKVYEPILNAFIKELNRMNSQNPALVASGLVAYLIGRKDFYKVIKLKNRVQVQGFNINGTLSQPFGKIQPKGKVKHIKLPSRIVEIAFKPKSKTTILITFDEGWQLSLRIHSAATLIENSLKFDVNMVSNPHSIFSNVIFL</sequence>
<dbReference type="Proteomes" id="UP000297225">
    <property type="component" value="Unassembled WGS sequence"/>
</dbReference>
<dbReference type="EMBL" id="SPNC01000062">
    <property type="protein sequence ID" value="TFH95179.1"/>
    <property type="molecule type" value="Genomic_DNA"/>
</dbReference>